<dbReference type="Proteomes" id="UP000199413">
    <property type="component" value="Unassembled WGS sequence"/>
</dbReference>
<keyword evidence="2" id="KW-1185">Reference proteome</keyword>
<sequence>MPNAGASGGTALDLRVGDLVEVRSAAEILAMLDENGELGSLPFMPEMLKYCGQRLTVYKVAHKTCDTLTRSGIRKMENAVHLTAARCDGGGHGGCQAACLLFWKHAWLRKVDPAEATAAVPVDELAETAGAATASADELAAPRLLPLLNANSRRPPAEDGAERYRCQATELLRAAPQVLPARDLTQYVEDVQTGNATVLWTIRTFLVMLYNRWQGFSVQHLPAWLRVRGGRRWGFLRGLAAGNTPTVSLGLQPGDLVRIRSREEIEPTLNADLLNRGMGFDSEMARFCGRTGRVARRVDHIIDETTGRMLRMKNPCIVLENVICEGAHNGNCPRAITPYWREIWLEKIVTDTGDGRTEAAPAVSVAE</sequence>
<accession>A0A1C6SY29</accession>
<protein>
    <submittedName>
        <fullName evidence="1">Uncharacterized protein</fullName>
    </submittedName>
</protein>
<reference evidence="2" key="1">
    <citation type="submission" date="2016-06" db="EMBL/GenBank/DDBJ databases">
        <authorList>
            <person name="Varghese N."/>
            <person name="Submissions Spin"/>
        </authorList>
    </citation>
    <scope>NUCLEOTIDE SEQUENCE [LARGE SCALE GENOMIC DNA]</scope>
    <source>
        <strain evidence="2">DSM 45431</strain>
    </source>
</reference>
<dbReference type="EMBL" id="FMHV01000002">
    <property type="protein sequence ID" value="SCL34183.1"/>
    <property type="molecule type" value="Genomic_DNA"/>
</dbReference>
<name>A0A1C6SY29_9ACTN</name>
<dbReference type="AlphaFoldDB" id="A0A1C6SY29"/>
<evidence type="ECO:0000313" key="2">
    <source>
        <dbReference type="Proteomes" id="UP000199413"/>
    </source>
</evidence>
<proteinExistence type="predicted"/>
<dbReference type="STRING" id="568872.GA0070624_4924"/>
<evidence type="ECO:0000313" key="1">
    <source>
        <dbReference type="EMBL" id="SCL34183.1"/>
    </source>
</evidence>
<dbReference type="RefSeq" id="WP_091345002.1">
    <property type="nucleotide sequence ID" value="NZ_FMHV01000002.1"/>
</dbReference>
<gene>
    <name evidence="1" type="ORF">GA0070624_4924</name>
</gene>
<organism evidence="1 2">
    <name type="scientific">Micromonospora rhizosphaerae</name>
    <dbReference type="NCBI Taxonomy" id="568872"/>
    <lineage>
        <taxon>Bacteria</taxon>
        <taxon>Bacillati</taxon>
        <taxon>Actinomycetota</taxon>
        <taxon>Actinomycetes</taxon>
        <taxon>Micromonosporales</taxon>
        <taxon>Micromonosporaceae</taxon>
        <taxon>Micromonospora</taxon>
    </lineage>
</organism>
<dbReference type="OrthoDB" id="164665at2"/>